<reference evidence="3 4" key="1">
    <citation type="submission" date="2023-04" db="EMBL/GenBank/DDBJ databases">
        <title>Forest soil microbial communities from Buena Vista Peninsula, Colon Province, Panama.</title>
        <authorList>
            <person name="Bouskill N."/>
        </authorList>
    </citation>
    <scope>NUCLEOTIDE SEQUENCE [LARGE SCALE GENOMIC DNA]</scope>
    <source>
        <strain evidence="3 4">CFH S0262</strain>
    </source>
</reference>
<feature type="chain" id="PRO_5045958414" description="DUF732 domain-containing protein" evidence="2">
    <location>
        <begin position="25"/>
        <end position="135"/>
    </location>
</feature>
<name>A0ABT6MLX6_9NOCA</name>
<keyword evidence="2" id="KW-0732">Signal</keyword>
<feature type="region of interest" description="Disordered" evidence="1">
    <location>
        <begin position="28"/>
        <end position="50"/>
    </location>
</feature>
<evidence type="ECO:0000256" key="1">
    <source>
        <dbReference type="SAM" id="MobiDB-lite"/>
    </source>
</evidence>
<organism evidence="3 4">
    <name type="scientific">Prescottella agglutinans</name>
    <dbReference type="NCBI Taxonomy" id="1644129"/>
    <lineage>
        <taxon>Bacteria</taxon>
        <taxon>Bacillati</taxon>
        <taxon>Actinomycetota</taxon>
        <taxon>Actinomycetes</taxon>
        <taxon>Mycobacteriales</taxon>
        <taxon>Nocardiaceae</taxon>
        <taxon>Prescottella</taxon>
    </lineage>
</organism>
<sequence length="135" mass="14876">MEDLLNRRLATLVALPLIATAAAACGSDTDGTAATQPQPSPSTVRATTATASHEEKLNRMVSQFDQAGLPHQGPQWLQERANEVCADWEKMNSNGFQYAVLTQSMNFRPVDFAKAGLAVTYLTQYKCPQWIKYIK</sequence>
<proteinExistence type="predicted"/>
<evidence type="ECO:0000313" key="4">
    <source>
        <dbReference type="Proteomes" id="UP001160334"/>
    </source>
</evidence>
<gene>
    <name evidence="3" type="ORF">M2280_006210</name>
</gene>
<dbReference type="PROSITE" id="PS51257">
    <property type="entry name" value="PROKAR_LIPOPROTEIN"/>
    <property type="match status" value="1"/>
</dbReference>
<evidence type="ECO:0000256" key="2">
    <source>
        <dbReference type="SAM" id="SignalP"/>
    </source>
</evidence>
<dbReference type="Proteomes" id="UP001160334">
    <property type="component" value="Unassembled WGS sequence"/>
</dbReference>
<evidence type="ECO:0000313" key="3">
    <source>
        <dbReference type="EMBL" id="MDH6284946.1"/>
    </source>
</evidence>
<feature type="signal peptide" evidence="2">
    <location>
        <begin position="1"/>
        <end position="24"/>
    </location>
</feature>
<protein>
    <recommendedName>
        <fullName evidence="5">DUF732 domain-containing protein</fullName>
    </recommendedName>
</protein>
<dbReference type="EMBL" id="JARXVC010000031">
    <property type="protein sequence ID" value="MDH6284946.1"/>
    <property type="molecule type" value="Genomic_DNA"/>
</dbReference>
<evidence type="ECO:0008006" key="5">
    <source>
        <dbReference type="Google" id="ProtNLM"/>
    </source>
</evidence>
<keyword evidence="4" id="KW-1185">Reference proteome</keyword>
<accession>A0ABT6MLX6</accession>
<comment type="caution">
    <text evidence="3">The sequence shown here is derived from an EMBL/GenBank/DDBJ whole genome shotgun (WGS) entry which is preliminary data.</text>
</comment>
<feature type="compositionally biased region" description="Polar residues" evidence="1">
    <location>
        <begin position="29"/>
        <end position="50"/>
    </location>
</feature>